<gene>
    <name evidence="1" type="ORF">SAMN06272737_104116</name>
</gene>
<proteinExistence type="predicted"/>
<evidence type="ECO:0008006" key="3">
    <source>
        <dbReference type="Google" id="ProtNLM"/>
    </source>
</evidence>
<name>A0A238VQL6_9ACTN</name>
<dbReference type="EMBL" id="FZNO01000004">
    <property type="protein sequence ID" value="SNR36437.1"/>
    <property type="molecule type" value="Genomic_DNA"/>
</dbReference>
<sequence length="260" mass="28678">MALDRPAAALSHLSAARLSGLLWRGTSDADVRLTDPEHNRRGRGFRVTRAPLDATEIRTLGAFRLTTPARTLIDWAREGPLEGAVVAMDAGLLARKVGPEQLVEAAARARRWPGGPRAARALSLTDGRAESPLETRGRLRIVSAGLPAPELQVEIRTGGRLIAVVDAWFDEAAVAVEFDGRVEYTDPWRERSPERVLWEEKRREDELRALDIGVVRIADADLGARWPRAERRLQALLASPGPAIRRFDTTARARGRQRSG</sequence>
<dbReference type="Proteomes" id="UP000198403">
    <property type="component" value="Unassembled WGS sequence"/>
</dbReference>
<evidence type="ECO:0000313" key="2">
    <source>
        <dbReference type="Proteomes" id="UP000198403"/>
    </source>
</evidence>
<organism evidence="1 2">
    <name type="scientific">Blastococcus mobilis</name>
    <dbReference type="NCBI Taxonomy" id="1938746"/>
    <lineage>
        <taxon>Bacteria</taxon>
        <taxon>Bacillati</taxon>
        <taxon>Actinomycetota</taxon>
        <taxon>Actinomycetes</taxon>
        <taxon>Geodermatophilales</taxon>
        <taxon>Geodermatophilaceae</taxon>
        <taxon>Blastococcus</taxon>
    </lineage>
</organism>
<reference evidence="1 2" key="1">
    <citation type="submission" date="2017-06" db="EMBL/GenBank/DDBJ databases">
        <authorList>
            <person name="Kim H.J."/>
            <person name="Triplett B.A."/>
        </authorList>
    </citation>
    <scope>NUCLEOTIDE SEQUENCE [LARGE SCALE GENOMIC DNA]</scope>
    <source>
        <strain evidence="1 2">DSM 44272</strain>
    </source>
</reference>
<keyword evidence="2" id="KW-1185">Reference proteome</keyword>
<protein>
    <recommendedName>
        <fullName evidence="3">Transcriptional regulator, AbiEi antitoxin, Type IV TA system</fullName>
    </recommendedName>
</protein>
<evidence type="ECO:0000313" key="1">
    <source>
        <dbReference type="EMBL" id="SNR36437.1"/>
    </source>
</evidence>
<dbReference type="AlphaFoldDB" id="A0A238VQL6"/>
<accession>A0A238VQL6</accession>